<dbReference type="AlphaFoldDB" id="A0A512HQR2"/>
<feature type="transmembrane region" description="Helical" evidence="1">
    <location>
        <begin position="318"/>
        <end position="336"/>
    </location>
</feature>
<keyword evidence="3" id="KW-1185">Reference proteome</keyword>
<name>A0A512HQR2_9ACTN</name>
<keyword evidence="1" id="KW-1133">Transmembrane helix</keyword>
<organism evidence="2 3">
    <name type="scientific">Aeromicrobium flavum</name>
    <dbReference type="NCBI Taxonomy" id="416568"/>
    <lineage>
        <taxon>Bacteria</taxon>
        <taxon>Bacillati</taxon>
        <taxon>Actinomycetota</taxon>
        <taxon>Actinomycetes</taxon>
        <taxon>Propionibacteriales</taxon>
        <taxon>Nocardioidaceae</taxon>
        <taxon>Aeromicrobium</taxon>
    </lineage>
</organism>
<keyword evidence="1" id="KW-0812">Transmembrane</keyword>
<dbReference type="EMBL" id="BJZQ01000001">
    <property type="protein sequence ID" value="GEO87700.1"/>
    <property type="molecule type" value="Genomic_DNA"/>
</dbReference>
<proteinExistence type="predicted"/>
<comment type="caution">
    <text evidence="2">The sequence shown here is derived from an EMBL/GenBank/DDBJ whole genome shotgun (WGS) entry which is preliminary data.</text>
</comment>
<evidence type="ECO:0000313" key="2">
    <source>
        <dbReference type="EMBL" id="GEO87700.1"/>
    </source>
</evidence>
<reference evidence="2 3" key="1">
    <citation type="submission" date="2019-07" db="EMBL/GenBank/DDBJ databases">
        <title>Whole genome shotgun sequence of Aeromicrobium flavum NBRC 107625.</title>
        <authorList>
            <person name="Hosoyama A."/>
            <person name="Uohara A."/>
            <person name="Ohji S."/>
            <person name="Ichikawa N."/>
        </authorList>
    </citation>
    <scope>NUCLEOTIDE SEQUENCE [LARGE SCALE GENOMIC DNA]</scope>
    <source>
        <strain evidence="2 3">NBRC 107625</strain>
    </source>
</reference>
<accession>A0A512HQR2</accession>
<sequence length="361" mass="36354">MGSPRFPDSWRGELRLSVAPRTVALLFGTLLLSLGFIYSYAAAFHDPTPHGVPVQVSSTSANGEAAVDRVVAQLNGLEGAPLEASAAGSADAVREAVRDGGASAGLVIDPAGDSDVLYVASGGGASVVTAVEQVVEGVAHAQGRTFTVTDLVPVAEGDARGLTGFYLAVGWVVGGYLVASLLAIAEGARATTRRHAVVRLGFLVPYALLLGFGGASIVGPGLDVWTGHVLPLGLVGSLTVFAVAAATVGLQAVLGTFGIGAAVLLFVVLGNPSAGGPYQSSLLPGFWSAIGPFIPTGAVTELVRDTVYFGAGGVGWELWVLVAYLVIGSVLAITITHTLGEPAADRAGDDESTDEPVGAGV</sequence>
<feature type="transmembrane region" description="Helical" evidence="1">
    <location>
        <begin position="197"/>
        <end position="218"/>
    </location>
</feature>
<evidence type="ECO:0000313" key="3">
    <source>
        <dbReference type="Proteomes" id="UP000321769"/>
    </source>
</evidence>
<evidence type="ECO:0000256" key="1">
    <source>
        <dbReference type="SAM" id="Phobius"/>
    </source>
</evidence>
<dbReference type="Proteomes" id="UP000321769">
    <property type="component" value="Unassembled WGS sequence"/>
</dbReference>
<feature type="transmembrane region" description="Helical" evidence="1">
    <location>
        <begin position="238"/>
        <end position="269"/>
    </location>
</feature>
<protein>
    <submittedName>
        <fullName evidence="2">Membrane protein</fullName>
    </submittedName>
</protein>
<gene>
    <name evidence="2" type="ORF">AFL01nite_00270</name>
</gene>
<feature type="transmembrane region" description="Helical" evidence="1">
    <location>
        <begin position="21"/>
        <end position="41"/>
    </location>
</feature>
<feature type="transmembrane region" description="Helical" evidence="1">
    <location>
        <begin position="165"/>
        <end position="185"/>
    </location>
</feature>
<keyword evidence="1" id="KW-0472">Membrane</keyword>